<organism evidence="9 10">
    <name type="scientific">Kribbella pittospori</name>
    <dbReference type="NCBI Taxonomy" id="722689"/>
    <lineage>
        <taxon>Bacteria</taxon>
        <taxon>Bacillati</taxon>
        <taxon>Actinomycetota</taxon>
        <taxon>Actinomycetes</taxon>
        <taxon>Propionibacteriales</taxon>
        <taxon>Kribbellaceae</taxon>
        <taxon>Kribbella</taxon>
    </lineage>
</organism>
<feature type="transmembrane region" description="Helical" evidence="7">
    <location>
        <begin position="55"/>
        <end position="77"/>
    </location>
</feature>
<feature type="transmembrane region" description="Helical" evidence="7">
    <location>
        <begin position="84"/>
        <end position="106"/>
    </location>
</feature>
<evidence type="ECO:0000256" key="4">
    <source>
        <dbReference type="ARBA" id="ARBA00022692"/>
    </source>
</evidence>
<dbReference type="EMBL" id="SJKB01000007">
    <property type="protein sequence ID" value="TCC59580.1"/>
    <property type="molecule type" value="Genomic_DNA"/>
</dbReference>
<comment type="subcellular location">
    <subcellularLocation>
        <location evidence="1">Cell membrane</location>
        <topology evidence="1">Multi-pass membrane protein</topology>
    </subcellularLocation>
</comment>
<dbReference type="InterPro" id="IPR020846">
    <property type="entry name" value="MFS_dom"/>
</dbReference>
<keyword evidence="4 7" id="KW-0812">Transmembrane</keyword>
<feature type="transmembrane region" description="Helical" evidence="7">
    <location>
        <begin position="259"/>
        <end position="284"/>
    </location>
</feature>
<dbReference type="PANTHER" id="PTHR23513:SF6">
    <property type="entry name" value="MAJOR FACILITATOR SUPERFAMILY ASSOCIATED DOMAIN-CONTAINING PROTEIN"/>
    <property type="match status" value="1"/>
</dbReference>
<feature type="transmembrane region" description="Helical" evidence="7">
    <location>
        <begin position="387"/>
        <end position="404"/>
    </location>
</feature>
<keyword evidence="2" id="KW-0813">Transport</keyword>
<dbReference type="RefSeq" id="WP_131360036.1">
    <property type="nucleotide sequence ID" value="NZ_SJKB01000007.1"/>
</dbReference>
<keyword evidence="10" id="KW-1185">Reference proteome</keyword>
<dbReference type="InterPro" id="IPR010290">
    <property type="entry name" value="TM_effector"/>
</dbReference>
<feature type="transmembrane region" description="Helical" evidence="7">
    <location>
        <begin position="321"/>
        <end position="342"/>
    </location>
</feature>
<accession>A0A4R0KI02</accession>
<protein>
    <submittedName>
        <fullName evidence="9">MFS transporter</fullName>
    </submittedName>
</protein>
<evidence type="ECO:0000256" key="2">
    <source>
        <dbReference type="ARBA" id="ARBA00022448"/>
    </source>
</evidence>
<dbReference type="AlphaFoldDB" id="A0A4R0KI02"/>
<dbReference type="InterPro" id="IPR036259">
    <property type="entry name" value="MFS_trans_sf"/>
</dbReference>
<dbReference type="PANTHER" id="PTHR23513">
    <property type="entry name" value="INTEGRAL MEMBRANE EFFLUX PROTEIN-RELATED"/>
    <property type="match status" value="1"/>
</dbReference>
<evidence type="ECO:0000259" key="8">
    <source>
        <dbReference type="PROSITE" id="PS50850"/>
    </source>
</evidence>
<dbReference type="SUPFAM" id="SSF103473">
    <property type="entry name" value="MFS general substrate transporter"/>
    <property type="match status" value="1"/>
</dbReference>
<name>A0A4R0KI02_9ACTN</name>
<evidence type="ECO:0000313" key="10">
    <source>
        <dbReference type="Proteomes" id="UP000291144"/>
    </source>
</evidence>
<dbReference type="Proteomes" id="UP000291144">
    <property type="component" value="Unassembled WGS sequence"/>
</dbReference>
<keyword evidence="6 7" id="KW-0472">Membrane</keyword>
<feature type="domain" description="Major facilitator superfamily (MFS) profile" evidence="8">
    <location>
        <begin position="229"/>
        <end position="416"/>
    </location>
</feature>
<evidence type="ECO:0000256" key="1">
    <source>
        <dbReference type="ARBA" id="ARBA00004651"/>
    </source>
</evidence>
<evidence type="ECO:0000256" key="6">
    <source>
        <dbReference type="ARBA" id="ARBA00023136"/>
    </source>
</evidence>
<reference evidence="9 10" key="1">
    <citation type="submission" date="2019-02" db="EMBL/GenBank/DDBJ databases">
        <title>Kribbella capetownensis sp. nov. and Kribbella speibonae sp. nov., isolated from soil.</title>
        <authorList>
            <person name="Curtis S.M."/>
            <person name="Norton I."/>
            <person name="Everest G.J."/>
            <person name="Meyers P.R."/>
        </authorList>
    </citation>
    <scope>NUCLEOTIDE SEQUENCE [LARGE SCALE GENOMIC DNA]</scope>
    <source>
        <strain evidence="9 10">NRRL B-24813</strain>
    </source>
</reference>
<evidence type="ECO:0000256" key="7">
    <source>
        <dbReference type="SAM" id="Phobius"/>
    </source>
</evidence>
<sequence>MSELTGPRWLAALRGYPDFRRLWGAHLVSALGTGVTVLAIPLLAAVVLHASPLEVGILTALNAVPHVLFSLVAGALIDRSPQRAVLVLTDFGRAICLGAVPVLGLLDLLSMPVLYGVVFVVQAQTVVNDLASASMVPRVLPPAMLGAGNSAISVNGSVAGIAGSGLGGGLVQLVGATVAVAVDAVSYVCSGVLLLFLRSPELVAARVTGRRGIIGDIRSGLAYVLKDRVLVALCLSSGIGAFAVAVRDSSLVLALVRELHFSAGLVGLLAMLAGLGGVVGGLLANWAATRFGFGRSVMVAILTTAAAIALLTAPFGVVPAVLVGIGQFVGGVSGAVYGIGQLTMRQLVTPPDLLGRVNAVRRFLVFALFPVGGLVGGLGGARLGSRSMLLVAAAVMAISVLPLIRGNVASAEGHPR</sequence>
<feature type="transmembrane region" description="Helical" evidence="7">
    <location>
        <begin position="23"/>
        <end position="49"/>
    </location>
</feature>
<feature type="transmembrane region" description="Helical" evidence="7">
    <location>
        <begin position="173"/>
        <end position="197"/>
    </location>
</feature>
<evidence type="ECO:0000313" key="9">
    <source>
        <dbReference type="EMBL" id="TCC59580.1"/>
    </source>
</evidence>
<dbReference type="OrthoDB" id="9815525at2"/>
<feature type="transmembrane region" description="Helical" evidence="7">
    <location>
        <begin position="363"/>
        <end position="381"/>
    </location>
</feature>
<evidence type="ECO:0000256" key="3">
    <source>
        <dbReference type="ARBA" id="ARBA00022475"/>
    </source>
</evidence>
<keyword evidence="3" id="KW-1003">Cell membrane</keyword>
<keyword evidence="5 7" id="KW-1133">Transmembrane helix</keyword>
<dbReference type="Gene3D" id="1.20.1250.20">
    <property type="entry name" value="MFS general substrate transporter like domains"/>
    <property type="match status" value="1"/>
</dbReference>
<evidence type="ECO:0000256" key="5">
    <source>
        <dbReference type="ARBA" id="ARBA00022989"/>
    </source>
</evidence>
<dbReference type="Pfam" id="PF05977">
    <property type="entry name" value="MFS_3"/>
    <property type="match status" value="1"/>
</dbReference>
<proteinExistence type="predicted"/>
<comment type="caution">
    <text evidence="9">The sequence shown here is derived from an EMBL/GenBank/DDBJ whole genome shotgun (WGS) entry which is preliminary data.</text>
</comment>
<dbReference type="GO" id="GO:0005886">
    <property type="term" value="C:plasma membrane"/>
    <property type="evidence" value="ECO:0007669"/>
    <property type="project" value="UniProtKB-SubCell"/>
</dbReference>
<feature type="transmembrane region" description="Helical" evidence="7">
    <location>
        <begin position="229"/>
        <end position="247"/>
    </location>
</feature>
<dbReference type="CDD" id="cd06173">
    <property type="entry name" value="MFS_MefA_like"/>
    <property type="match status" value="1"/>
</dbReference>
<feature type="transmembrane region" description="Helical" evidence="7">
    <location>
        <begin position="296"/>
        <end position="315"/>
    </location>
</feature>
<gene>
    <name evidence="9" type="ORF">E0H73_23425</name>
</gene>
<dbReference type="GO" id="GO:0022857">
    <property type="term" value="F:transmembrane transporter activity"/>
    <property type="evidence" value="ECO:0007669"/>
    <property type="project" value="InterPro"/>
</dbReference>
<dbReference type="PROSITE" id="PS50850">
    <property type="entry name" value="MFS"/>
    <property type="match status" value="1"/>
</dbReference>